<evidence type="ECO:0000259" key="9">
    <source>
        <dbReference type="Pfam" id="PF21082"/>
    </source>
</evidence>
<proteinExistence type="inferred from homology"/>
<feature type="transmembrane region" description="Helical" evidence="7">
    <location>
        <begin position="63"/>
        <end position="82"/>
    </location>
</feature>
<comment type="similarity">
    <text evidence="2">Belongs to the MscS (TC 1.A.23) family.</text>
</comment>
<evidence type="ECO:0000259" key="8">
    <source>
        <dbReference type="Pfam" id="PF00924"/>
    </source>
</evidence>
<name>A0A3B0TIR9_9ZZZZ</name>
<accession>A0A3B0TIR9</accession>
<evidence type="ECO:0000256" key="6">
    <source>
        <dbReference type="ARBA" id="ARBA00023136"/>
    </source>
</evidence>
<dbReference type="Pfam" id="PF21082">
    <property type="entry name" value="MS_channel_3rd"/>
    <property type="match status" value="1"/>
</dbReference>
<evidence type="ECO:0000256" key="3">
    <source>
        <dbReference type="ARBA" id="ARBA00022475"/>
    </source>
</evidence>
<reference evidence="11" key="1">
    <citation type="submission" date="2018-06" db="EMBL/GenBank/DDBJ databases">
        <authorList>
            <person name="Zhirakovskaya E."/>
        </authorList>
    </citation>
    <scope>NUCLEOTIDE SEQUENCE</scope>
</reference>
<keyword evidence="5 7" id="KW-1133">Transmembrane helix</keyword>
<dbReference type="SUPFAM" id="SSF82689">
    <property type="entry name" value="Mechanosensitive channel protein MscS (YggB), C-terminal domain"/>
    <property type="match status" value="1"/>
</dbReference>
<dbReference type="Pfam" id="PF00924">
    <property type="entry name" value="MS_channel_2nd"/>
    <property type="match status" value="1"/>
</dbReference>
<dbReference type="InterPro" id="IPR049142">
    <property type="entry name" value="MS_channel_1st"/>
</dbReference>
<dbReference type="InterPro" id="IPR006685">
    <property type="entry name" value="MscS_channel_2nd"/>
</dbReference>
<dbReference type="InterPro" id="IPR010920">
    <property type="entry name" value="LSM_dom_sf"/>
</dbReference>
<dbReference type="Gene3D" id="2.30.30.60">
    <property type="match status" value="1"/>
</dbReference>
<dbReference type="Gene3D" id="1.10.287.1260">
    <property type="match status" value="1"/>
</dbReference>
<dbReference type="Pfam" id="PF21088">
    <property type="entry name" value="MS_channel_1st"/>
    <property type="match status" value="1"/>
</dbReference>
<organism evidence="11">
    <name type="scientific">hydrothermal vent metagenome</name>
    <dbReference type="NCBI Taxonomy" id="652676"/>
    <lineage>
        <taxon>unclassified sequences</taxon>
        <taxon>metagenomes</taxon>
        <taxon>ecological metagenomes</taxon>
    </lineage>
</organism>
<evidence type="ECO:0000256" key="2">
    <source>
        <dbReference type="ARBA" id="ARBA00008017"/>
    </source>
</evidence>
<dbReference type="PANTHER" id="PTHR30221">
    <property type="entry name" value="SMALL-CONDUCTANCE MECHANOSENSITIVE CHANNEL"/>
    <property type="match status" value="1"/>
</dbReference>
<dbReference type="PANTHER" id="PTHR30221:SF1">
    <property type="entry name" value="SMALL-CONDUCTANCE MECHANOSENSITIVE CHANNEL"/>
    <property type="match status" value="1"/>
</dbReference>
<keyword evidence="6 7" id="KW-0472">Membrane</keyword>
<dbReference type="InterPro" id="IPR045275">
    <property type="entry name" value="MscS_archaea/bacteria_type"/>
</dbReference>
<protein>
    <submittedName>
        <fullName evidence="11">Small-conductance mechanosensitive channel</fullName>
    </submittedName>
</protein>
<feature type="transmembrane region" description="Helical" evidence="7">
    <location>
        <begin position="20"/>
        <end position="42"/>
    </location>
</feature>
<dbReference type="AlphaFoldDB" id="A0A3B0TIR9"/>
<dbReference type="InterPro" id="IPR023408">
    <property type="entry name" value="MscS_beta-dom_sf"/>
</dbReference>
<feature type="domain" description="Mechanosensitive ion channel MscS C-terminal" evidence="9">
    <location>
        <begin position="177"/>
        <end position="259"/>
    </location>
</feature>
<dbReference type="InterPro" id="IPR011066">
    <property type="entry name" value="MscS_channel_C_sf"/>
</dbReference>
<evidence type="ECO:0000313" key="11">
    <source>
        <dbReference type="EMBL" id="VAW17848.1"/>
    </source>
</evidence>
<dbReference type="Gene3D" id="3.30.70.100">
    <property type="match status" value="1"/>
</dbReference>
<feature type="transmembrane region" description="Helical" evidence="7">
    <location>
        <begin position="88"/>
        <end position="118"/>
    </location>
</feature>
<comment type="subcellular location">
    <subcellularLocation>
        <location evidence="1">Cell membrane</location>
        <topology evidence="1">Multi-pass membrane protein</topology>
    </subcellularLocation>
</comment>
<evidence type="ECO:0000259" key="10">
    <source>
        <dbReference type="Pfam" id="PF21088"/>
    </source>
</evidence>
<keyword evidence="4 7" id="KW-0812">Transmembrane</keyword>
<keyword evidence="3" id="KW-1003">Cell membrane</keyword>
<dbReference type="GO" id="GO:0005886">
    <property type="term" value="C:plasma membrane"/>
    <property type="evidence" value="ECO:0007669"/>
    <property type="project" value="UniProtKB-SubCell"/>
</dbReference>
<evidence type="ECO:0000256" key="4">
    <source>
        <dbReference type="ARBA" id="ARBA00022692"/>
    </source>
</evidence>
<feature type="domain" description="Mechanosensitive ion channel MscS" evidence="8">
    <location>
        <begin position="105"/>
        <end position="171"/>
    </location>
</feature>
<dbReference type="SUPFAM" id="SSF50182">
    <property type="entry name" value="Sm-like ribonucleoproteins"/>
    <property type="match status" value="1"/>
</dbReference>
<evidence type="ECO:0000256" key="1">
    <source>
        <dbReference type="ARBA" id="ARBA00004651"/>
    </source>
</evidence>
<evidence type="ECO:0000256" key="7">
    <source>
        <dbReference type="SAM" id="Phobius"/>
    </source>
</evidence>
<dbReference type="InterPro" id="IPR011014">
    <property type="entry name" value="MscS_channel_TM-2"/>
</dbReference>
<sequence>MDTQAILNALATWASTQAYSIALGLLALVIGWWLSNFVAGRLAKVLAKTKAIDDTIGPVLCQLVRYAILVVTLVIVLSQFGVATTSILAVLGAAGLAIALALQGTLSNIAAGVMLVWLRPFSIGEFIEADSIAGTVREIGLFATKLNTSNGLFLFVPNSQLWNTSITNFSRLPERRVELRVGIAYDANIAQARTILLGLANRQSQVLSIPAPVVHVETLGDSAVTMLLRFWVPSEIYWDAVFAFREAAKIALDNAGIEIPFNKVDINVYSHIKNSPAADSPPA</sequence>
<gene>
    <name evidence="11" type="ORF">MNBD_ALPHA11-2000</name>
</gene>
<dbReference type="SUPFAM" id="SSF82861">
    <property type="entry name" value="Mechanosensitive channel protein MscS (YggB), transmembrane region"/>
    <property type="match status" value="1"/>
</dbReference>
<evidence type="ECO:0000256" key="5">
    <source>
        <dbReference type="ARBA" id="ARBA00022989"/>
    </source>
</evidence>
<dbReference type="EMBL" id="UOEQ01000153">
    <property type="protein sequence ID" value="VAW17848.1"/>
    <property type="molecule type" value="Genomic_DNA"/>
</dbReference>
<dbReference type="InterPro" id="IPR049278">
    <property type="entry name" value="MS_channel_C"/>
</dbReference>
<feature type="domain" description="Mechanosensitive ion channel transmembrane helices 2/3" evidence="10">
    <location>
        <begin position="63"/>
        <end position="103"/>
    </location>
</feature>
<dbReference type="GO" id="GO:0008381">
    <property type="term" value="F:mechanosensitive monoatomic ion channel activity"/>
    <property type="evidence" value="ECO:0007669"/>
    <property type="project" value="InterPro"/>
</dbReference>